<dbReference type="InterPro" id="IPR029028">
    <property type="entry name" value="Alpha/beta_knot_MTases"/>
</dbReference>
<feature type="domain" description="tRNA/rRNA methyltransferase SpoU type" evidence="3">
    <location>
        <begin position="36"/>
        <end position="174"/>
    </location>
</feature>
<gene>
    <name evidence="4" type="ORF">GCM10009550_66550</name>
</gene>
<dbReference type="EMBL" id="BAAAHH010000039">
    <property type="protein sequence ID" value="GAA0965720.1"/>
    <property type="molecule type" value="Genomic_DNA"/>
</dbReference>
<dbReference type="InterPro" id="IPR029026">
    <property type="entry name" value="tRNA_m1G_MTases_N"/>
</dbReference>
<dbReference type="RefSeq" id="WP_344245654.1">
    <property type="nucleotide sequence ID" value="NZ_BAAAHH010000039.1"/>
</dbReference>
<dbReference type="InterPro" id="IPR004441">
    <property type="entry name" value="rRNA_MeTrfase_TrmH"/>
</dbReference>
<evidence type="ECO:0000256" key="2">
    <source>
        <dbReference type="ARBA" id="ARBA00022679"/>
    </source>
</evidence>
<dbReference type="Pfam" id="PF00588">
    <property type="entry name" value="SpoU_methylase"/>
    <property type="match status" value="1"/>
</dbReference>
<dbReference type="PANTHER" id="PTHR46429:SF1">
    <property type="entry name" value="23S RRNA (GUANOSINE-2'-O-)-METHYLTRANSFERASE RLMB"/>
    <property type="match status" value="1"/>
</dbReference>
<accession>A0ABN1RW26</accession>
<dbReference type="Proteomes" id="UP001500665">
    <property type="component" value="Unassembled WGS sequence"/>
</dbReference>
<keyword evidence="5" id="KW-1185">Reference proteome</keyword>
<reference evidence="4 5" key="1">
    <citation type="journal article" date="2019" name="Int. J. Syst. Evol. Microbiol.">
        <title>The Global Catalogue of Microorganisms (GCM) 10K type strain sequencing project: providing services to taxonomists for standard genome sequencing and annotation.</title>
        <authorList>
            <consortium name="The Broad Institute Genomics Platform"/>
            <consortium name="The Broad Institute Genome Sequencing Center for Infectious Disease"/>
            <person name="Wu L."/>
            <person name="Ma J."/>
        </authorList>
    </citation>
    <scope>NUCLEOTIDE SEQUENCE [LARGE SCALE GENOMIC DNA]</scope>
    <source>
        <strain evidence="4 5">JCM 10696</strain>
    </source>
</reference>
<proteinExistence type="predicted"/>
<dbReference type="InterPro" id="IPR001537">
    <property type="entry name" value="SpoU_MeTrfase"/>
</dbReference>
<evidence type="ECO:0000313" key="5">
    <source>
        <dbReference type="Proteomes" id="UP001500665"/>
    </source>
</evidence>
<keyword evidence="2" id="KW-0808">Transferase</keyword>
<dbReference type="SUPFAM" id="SSF75217">
    <property type="entry name" value="alpha/beta knot"/>
    <property type="match status" value="1"/>
</dbReference>
<evidence type="ECO:0000259" key="3">
    <source>
        <dbReference type="Pfam" id="PF00588"/>
    </source>
</evidence>
<name>A0ABN1RW26_9ACTN</name>
<dbReference type="PANTHER" id="PTHR46429">
    <property type="entry name" value="23S RRNA (GUANOSINE-2'-O-)-METHYLTRANSFERASE RLMB"/>
    <property type="match status" value="1"/>
</dbReference>
<comment type="caution">
    <text evidence="4">The sequence shown here is derived from an EMBL/GenBank/DDBJ whole genome shotgun (WGS) entry which is preliminary data.</text>
</comment>
<evidence type="ECO:0000256" key="1">
    <source>
        <dbReference type="ARBA" id="ARBA00022603"/>
    </source>
</evidence>
<evidence type="ECO:0000313" key="4">
    <source>
        <dbReference type="EMBL" id="GAA0965720.1"/>
    </source>
</evidence>
<sequence length="186" mass="19993">MSAEPAQPPVRRQLRPTDVKRLNRTWRRNTTGRLGLLVESVTQPFNIGSIFRSSAAFGVDHLWLAGNATEPTHPHAQKTALGTDRLVPWSHAGTPAEAVRQARKEGFRVIALELTTDAVPLHEAPLEGDVCLAVGGEDHGCSPALLAACDAVAYIPQTGRVGSLNVAVATAVALAEIRRREWAGRD</sequence>
<keyword evidence="1" id="KW-0489">Methyltransferase</keyword>
<organism evidence="4 5">
    <name type="scientific">Actinocorallia libanotica</name>
    <dbReference type="NCBI Taxonomy" id="46162"/>
    <lineage>
        <taxon>Bacteria</taxon>
        <taxon>Bacillati</taxon>
        <taxon>Actinomycetota</taxon>
        <taxon>Actinomycetes</taxon>
        <taxon>Streptosporangiales</taxon>
        <taxon>Thermomonosporaceae</taxon>
        <taxon>Actinocorallia</taxon>
    </lineage>
</organism>
<dbReference type="Gene3D" id="3.40.1280.10">
    <property type="match status" value="1"/>
</dbReference>
<protein>
    <recommendedName>
        <fullName evidence="3">tRNA/rRNA methyltransferase SpoU type domain-containing protein</fullName>
    </recommendedName>
</protein>